<dbReference type="SMART" id="SM00360">
    <property type="entry name" value="RRM"/>
    <property type="match status" value="4"/>
</dbReference>
<feature type="compositionally biased region" description="Basic and acidic residues" evidence="6">
    <location>
        <begin position="150"/>
        <end position="165"/>
    </location>
</feature>
<dbReference type="Proteomes" id="UP000323000">
    <property type="component" value="Chromosome 4"/>
</dbReference>
<evidence type="ECO:0000256" key="1">
    <source>
        <dbReference type="ARBA" id="ARBA00004123"/>
    </source>
</evidence>
<feature type="domain" description="RRM" evidence="7">
    <location>
        <begin position="502"/>
        <end position="585"/>
    </location>
</feature>
<feature type="domain" description="RRM" evidence="7">
    <location>
        <begin position="286"/>
        <end position="364"/>
    </location>
</feature>
<feature type="region of interest" description="Disordered" evidence="6">
    <location>
        <begin position="434"/>
        <end position="499"/>
    </location>
</feature>
<protein>
    <recommendedName>
        <fullName evidence="7">RRM domain-containing protein</fullName>
    </recommendedName>
</protein>
<gene>
    <name evidence="8" type="ORF">EZV62_011601</name>
</gene>
<feature type="compositionally biased region" description="Acidic residues" evidence="6">
    <location>
        <begin position="392"/>
        <end position="407"/>
    </location>
</feature>
<feature type="compositionally biased region" description="Basic and acidic residues" evidence="6">
    <location>
        <begin position="467"/>
        <end position="484"/>
    </location>
</feature>
<dbReference type="InterPro" id="IPR035979">
    <property type="entry name" value="RBD_domain_sf"/>
</dbReference>
<feature type="domain" description="RRM" evidence="7">
    <location>
        <begin position="38"/>
        <end position="116"/>
    </location>
</feature>
<dbReference type="GO" id="GO:0005634">
    <property type="term" value="C:nucleus"/>
    <property type="evidence" value="ECO:0007669"/>
    <property type="project" value="UniProtKB-SubCell"/>
</dbReference>
<dbReference type="Pfam" id="PF00076">
    <property type="entry name" value="RRM_1"/>
    <property type="match status" value="3"/>
</dbReference>
<dbReference type="EMBL" id="VAHF01000004">
    <property type="protein sequence ID" value="TXG64607.1"/>
    <property type="molecule type" value="Genomic_DNA"/>
</dbReference>
<dbReference type="InterPro" id="IPR051945">
    <property type="entry name" value="RRM_MRD1_RNA_proc_ribogen"/>
</dbReference>
<dbReference type="InterPro" id="IPR000504">
    <property type="entry name" value="RRM_dom"/>
</dbReference>
<feature type="compositionally biased region" description="Polar residues" evidence="6">
    <location>
        <begin position="1"/>
        <end position="10"/>
    </location>
</feature>
<feature type="compositionally biased region" description="Basic and acidic residues" evidence="6">
    <location>
        <begin position="764"/>
        <end position="786"/>
    </location>
</feature>
<evidence type="ECO:0000256" key="4">
    <source>
        <dbReference type="ARBA" id="ARBA00023242"/>
    </source>
</evidence>
<dbReference type="CDD" id="cd12413">
    <property type="entry name" value="RRM1_RBM28_like"/>
    <property type="match status" value="1"/>
</dbReference>
<dbReference type="PANTHER" id="PTHR48039:SF5">
    <property type="entry name" value="RNA-BINDING PROTEIN 28"/>
    <property type="match status" value="1"/>
</dbReference>
<evidence type="ECO:0000313" key="9">
    <source>
        <dbReference type="Proteomes" id="UP000323000"/>
    </source>
</evidence>
<reference evidence="9" key="1">
    <citation type="journal article" date="2019" name="Gigascience">
        <title>De novo genome assembly of the endangered Acer yangbiense, a plant species with extremely small populations endemic to Yunnan Province, China.</title>
        <authorList>
            <person name="Yang J."/>
            <person name="Wariss H.M."/>
            <person name="Tao L."/>
            <person name="Zhang R."/>
            <person name="Yun Q."/>
            <person name="Hollingsworth P."/>
            <person name="Dao Z."/>
            <person name="Luo G."/>
            <person name="Guo H."/>
            <person name="Ma Y."/>
            <person name="Sun W."/>
        </authorList>
    </citation>
    <scope>NUCLEOTIDE SEQUENCE [LARGE SCALE GENOMIC DNA]</scope>
    <source>
        <strain evidence="9">cv. Malutang</strain>
    </source>
</reference>
<keyword evidence="9" id="KW-1185">Reference proteome</keyword>
<dbReference type="PANTHER" id="PTHR48039">
    <property type="entry name" value="RNA-BINDING MOTIF PROTEIN 14B"/>
    <property type="match status" value="1"/>
</dbReference>
<feature type="compositionally biased region" description="Low complexity" evidence="6">
    <location>
        <begin position="435"/>
        <end position="446"/>
    </location>
</feature>
<evidence type="ECO:0000256" key="2">
    <source>
        <dbReference type="ARBA" id="ARBA00022737"/>
    </source>
</evidence>
<feature type="compositionally biased region" description="Basic residues" evidence="6">
    <location>
        <begin position="11"/>
        <end position="24"/>
    </location>
</feature>
<accession>A0A5C7I5S9</accession>
<keyword evidence="4" id="KW-0539">Nucleus</keyword>
<name>A0A5C7I5S9_9ROSI</name>
<evidence type="ECO:0000256" key="5">
    <source>
        <dbReference type="PROSITE-ProRule" id="PRU00176"/>
    </source>
</evidence>
<evidence type="ECO:0000256" key="6">
    <source>
        <dbReference type="SAM" id="MobiDB-lite"/>
    </source>
</evidence>
<dbReference type="GO" id="GO:0003729">
    <property type="term" value="F:mRNA binding"/>
    <property type="evidence" value="ECO:0007669"/>
    <property type="project" value="TreeGrafter"/>
</dbReference>
<dbReference type="InterPro" id="IPR012677">
    <property type="entry name" value="Nucleotide-bd_a/b_plait_sf"/>
</dbReference>
<dbReference type="AlphaFoldDB" id="A0A5C7I5S9"/>
<comment type="subcellular location">
    <subcellularLocation>
        <location evidence="1">Nucleus</location>
    </subcellularLocation>
</comment>
<dbReference type="Gene3D" id="3.30.70.330">
    <property type="match status" value="4"/>
</dbReference>
<feature type="region of interest" description="Disordered" evidence="6">
    <location>
        <begin position="764"/>
        <end position="958"/>
    </location>
</feature>
<feature type="region of interest" description="Disordered" evidence="6">
    <location>
        <begin position="373"/>
        <end position="418"/>
    </location>
</feature>
<evidence type="ECO:0000259" key="7">
    <source>
        <dbReference type="PROSITE" id="PS50102"/>
    </source>
</evidence>
<dbReference type="CDD" id="cd12416">
    <property type="entry name" value="RRM4_RBM28_like"/>
    <property type="match status" value="1"/>
</dbReference>
<comment type="caution">
    <text evidence="8">The sequence shown here is derived from an EMBL/GenBank/DDBJ whole genome shotgun (WGS) entry which is preliminary data.</text>
</comment>
<dbReference type="FunFam" id="3.30.70.330:FF:000182">
    <property type="entry name" value="RNA-binding motif protein 28"/>
    <property type="match status" value="1"/>
</dbReference>
<sequence>MEQLSLSRLPNTKKKKKKMGKKNNRSREGGEKSEHSPSTVFVNNLPYSFTNSQLEESFSDVGPIRRCFMVTKKGSKEHSGFGYVQFAVMEDANRSIEMKNGSSIGGRKIGVKHAMHRAPLEKRRSNVPQVVQSDDVTKTENDNDGVTTPEAEKLSSKLREPEKIVKPRKAASLSIDLADKENCSGKQRVARTVIFGGILNADMAEDVHRLAREVGTVCSVTYPLPKEELGKLGLEQEGCKMDASAVLYASVKSACASVAKLHQKIVNGEIVWARQLGGEGSKTQKWKLIVRNIPFKAKANDIKELFSSVGFVWNVFIPVNPDTRLSKGFAFVKFTCKRDAENAIKKFNGQMFNKRPIAVDWAVPKKIYSSGAAAGVASEDGQQNERLGDSDTGSDDDLEDDDMDNSSDDINLSEKEDIDFDEEADIARKVLKKFTSSSTGSPSDDSVLPNSNKDQEFDETVNVENKLSNESEKVIDVSEPEKSSKSKSTALKQTEGEDDLERTTFISNLPFDIEIGEVRQRFTEFGEVQSFVPVLHQVTKRPRGTGFLKFKTIEAANAAVSAANDASGLGIILKGRQLTVFKALDKKSAHDKALEKTKVEDHDQRSLYLAKEGLIVEGTPAAEGVSDADMSKRKTLNENKMTKLQSPNFHVSRIRLIIYNIPKSMTERELRKLCIDAVISRASKQKPFIRQIKFLKNLKNGKVDTKNYSRGVAFVEFTEHEHALVALRVLNNNPETFGPEHRPIVEFALDNIKTMKLREVKLRTYQRQNDDSHTRDANPNKNENSRKRISNGDSRAAKKSEHGEEDGVGNRISDGAATDKRRDNKKQKRNPASEKAEVSLRENSETDAKGYKKSPKGHQDGRKPDGGSAVKGKMAPNHTRKSNSFEEGNFQSGKRKMENQTGQKGEKKSKKNQPGREVVDKLDMLIEQYKSKYSQQSSNKTDGGGDKQGSKQLRRWFQ</sequence>
<evidence type="ECO:0000256" key="3">
    <source>
        <dbReference type="ARBA" id="ARBA00022884"/>
    </source>
</evidence>
<dbReference type="OrthoDB" id="439808at2759"/>
<keyword evidence="3 5" id="KW-0694">RNA-binding</keyword>
<dbReference type="CDD" id="cd12414">
    <property type="entry name" value="RRM2_RBM28_like"/>
    <property type="match status" value="1"/>
</dbReference>
<feature type="compositionally biased region" description="Basic and acidic residues" evidence="6">
    <location>
        <begin position="831"/>
        <end position="850"/>
    </location>
</feature>
<evidence type="ECO:0000313" key="8">
    <source>
        <dbReference type="EMBL" id="TXG64607.1"/>
    </source>
</evidence>
<keyword evidence="2" id="KW-0677">Repeat</keyword>
<feature type="region of interest" description="Disordered" evidence="6">
    <location>
        <begin position="122"/>
        <end position="165"/>
    </location>
</feature>
<feature type="region of interest" description="Disordered" evidence="6">
    <location>
        <begin position="1"/>
        <end position="40"/>
    </location>
</feature>
<dbReference type="SUPFAM" id="SSF54928">
    <property type="entry name" value="RNA-binding domain, RBD"/>
    <property type="match status" value="4"/>
</dbReference>
<feature type="domain" description="RRM" evidence="7">
    <location>
        <begin position="654"/>
        <end position="767"/>
    </location>
</feature>
<proteinExistence type="predicted"/>
<organism evidence="8 9">
    <name type="scientific">Acer yangbiense</name>
    <dbReference type="NCBI Taxonomy" id="1000413"/>
    <lineage>
        <taxon>Eukaryota</taxon>
        <taxon>Viridiplantae</taxon>
        <taxon>Streptophyta</taxon>
        <taxon>Embryophyta</taxon>
        <taxon>Tracheophyta</taxon>
        <taxon>Spermatophyta</taxon>
        <taxon>Magnoliopsida</taxon>
        <taxon>eudicotyledons</taxon>
        <taxon>Gunneridae</taxon>
        <taxon>Pentapetalae</taxon>
        <taxon>rosids</taxon>
        <taxon>malvids</taxon>
        <taxon>Sapindales</taxon>
        <taxon>Sapindaceae</taxon>
        <taxon>Hippocastanoideae</taxon>
        <taxon>Acereae</taxon>
        <taxon>Acer</taxon>
    </lineage>
</organism>
<feature type="compositionally biased region" description="Basic and acidic residues" evidence="6">
    <location>
        <begin position="25"/>
        <end position="35"/>
    </location>
</feature>
<dbReference type="PROSITE" id="PS50102">
    <property type="entry name" value="RRM"/>
    <property type="match status" value="4"/>
</dbReference>